<feature type="region of interest" description="Disordered" evidence="7">
    <location>
        <begin position="29"/>
        <end position="72"/>
    </location>
</feature>
<dbReference type="SMART" id="SM00533">
    <property type="entry name" value="MUTSd"/>
    <property type="match status" value="1"/>
</dbReference>
<dbReference type="VEuPathDB" id="FungiDB:BTJ68_09879"/>
<dbReference type="InterPro" id="IPR007696">
    <property type="entry name" value="DNA_mismatch_repair_MutS_core"/>
</dbReference>
<dbReference type="GO" id="GO:0043504">
    <property type="term" value="P:mitochondrial DNA repair"/>
    <property type="evidence" value="ECO:0007669"/>
    <property type="project" value="TreeGrafter"/>
</dbReference>
<keyword evidence="6" id="KW-0234">DNA repair</keyword>
<dbReference type="VEuPathDB" id="FungiDB:BTJ68_06208"/>
<dbReference type="Pfam" id="PF01624">
    <property type="entry name" value="MutS_I"/>
    <property type="match status" value="1"/>
</dbReference>
<dbReference type="PROSITE" id="PS00486">
    <property type="entry name" value="DNA_MISMATCH_REPAIR_2"/>
    <property type="match status" value="1"/>
</dbReference>
<dbReference type="InterPro" id="IPR027417">
    <property type="entry name" value="P-loop_NTPase"/>
</dbReference>
<dbReference type="Gene3D" id="3.30.420.110">
    <property type="entry name" value="MutS, connector domain"/>
    <property type="match status" value="1"/>
</dbReference>
<dbReference type="GO" id="GO:0005634">
    <property type="term" value="C:nucleus"/>
    <property type="evidence" value="ECO:0007669"/>
    <property type="project" value="TreeGrafter"/>
</dbReference>
<dbReference type="Pfam" id="PF05192">
    <property type="entry name" value="MutS_III"/>
    <property type="match status" value="1"/>
</dbReference>
<dbReference type="Gene3D" id="3.40.1170.10">
    <property type="entry name" value="DNA repair protein MutS, domain I"/>
    <property type="match status" value="1"/>
</dbReference>
<feature type="region of interest" description="Disordered" evidence="7">
    <location>
        <begin position="459"/>
        <end position="494"/>
    </location>
</feature>
<dbReference type="InterPro" id="IPR017261">
    <property type="entry name" value="DNA_mismatch_repair_MutS/MSH"/>
</dbReference>
<dbReference type="InterPro" id="IPR036187">
    <property type="entry name" value="DNA_mismatch_repair_MutS_sf"/>
</dbReference>
<keyword evidence="3" id="KW-0227">DNA damage</keyword>
<dbReference type="GO" id="GO:0030983">
    <property type="term" value="F:mismatched DNA binding"/>
    <property type="evidence" value="ECO:0007669"/>
    <property type="project" value="InterPro"/>
</dbReference>
<dbReference type="InterPro" id="IPR007695">
    <property type="entry name" value="DNA_mismatch_repair_MutS-lik_N"/>
</dbReference>
<dbReference type="GO" id="GO:0006298">
    <property type="term" value="P:mismatch repair"/>
    <property type="evidence" value="ECO:0007669"/>
    <property type="project" value="InterPro"/>
</dbReference>
<organism evidence="9 10">
    <name type="scientific">Hortaea werneckii</name>
    <name type="common">Black yeast</name>
    <name type="synonym">Cladosporium werneckii</name>
    <dbReference type="NCBI Taxonomy" id="91943"/>
    <lineage>
        <taxon>Eukaryota</taxon>
        <taxon>Fungi</taxon>
        <taxon>Dikarya</taxon>
        <taxon>Ascomycota</taxon>
        <taxon>Pezizomycotina</taxon>
        <taxon>Dothideomycetes</taxon>
        <taxon>Dothideomycetidae</taxon>
        <taxon>Mycosphaerellales</taxon>
        <taxon>Teratosphaeriaceae</taxon>
        <taxon>Hortaea</taxon>
    </lineage>
</organism>
<evidence type="ECO:0000313" key="10">
    <source>
        <dbReference type="Proteomes" id="UP000281245"/>
    </source>
</evidence>
<dbReference type="GO" id="GO:0140664">
    <property type="term" value="F:ATP-dependent DNA damage sensor activity"/>
    <property type="evidence" value="ECO:0007669"/>
    <property type="project" value="InterPro"/>
</dbReference>
<feature type="domain" description="DNA mismatch repair proteins mutS family" evidence="8">
    <location>
        <begin position="774"/>
        <end position="790"/>
    </location>
</feature>
<proteinExistence type="inferred from homology"/>
<evidence type="ECO:0000256" key="7">
    <source>
        <dbReference type="SAM" id="MobiDB-lite"/>
    </source>
</evidence>
<dbReference type="SMART" id="SM00534">
    <property type="entry name" value="MUTSac"/>
    <property type="match status" value="1"/>
</dbReference>
<dbReference type="Gene3D" id="1.10.1420.10">
    <property type="match status" value="2"/>
</dbReference>
<evidence type="ECO:0000256" key="5">
    <source>
        <dbReference type="ARBA" id="ARBA00023125"/>
    </source>
</evidence>
<keyword evidence="2" id="KW-0547">Nucleotide-binding</keyword>
<dbReference type="SUPFAM" id="SSF53150">
    <property type="entry name" value="DNA repair protein MutS, domain II"/>
    <property type="match status" value="1"/>
</dbReference>
<evidence type="ECO:0000256" key="3">
    <source>
        <dbReference type="ARBA" id="ARBA00022763"/>
    </source>
</evidence>
<evidence type="ECO:0000259" key="8">
    <source>
        <dbReference type="PROSITE" id="PS00486"/>
    </source>
</evidence>
<dbReference type="InterPro" id="IPR000432">
    <property type="entry name" value="DNA_mismatch_repair_MutS_C"/>
</dbReference>
<dbReference type="EMBL" id="QWIJ01001020">
    <property type="protein sequence ID" value="RMX77000.1"/>
    <property type="molecule type" value="Genomic_DNA"/>
</dbReference>
<dbReference type="PANTHER" id="PTHR11361:SF34">
    <property type="entry name" value="DNA MISMATCH REPAIR PROTEIN MSH1, MITOCHONDRIAL"/>
    <property type="match status" value="1"/>
</dbReference>
<evidence type="ECO:0000256" key="1">
    <source>
        <dbReference type="ARBA" id="ARBA00006271"/>
    </source>
</evidence>
<evidence type="ECO:0000256" key="6">
    <source>
        <dbReference type="ARBA" id="ARBA00023204"/>
    </source>
</evidence>
<dbReference type="Gene3D" id="3.40.50.300">
    <property type="entry name" value="P-loop containing nucleotide triphosphate hydrolases"/>
    <property type="match status" value="2"/>
</dbReference>
<comment type="caution">
    <text evidence="9">The sequence shown here is derived from an EMBL/GenBank/DDBJ whole genome shotgun (WGS) entry which is preliminary data.</text>
</comment>
<dbReference type="GO" id="GO:0005524">
    <property type="term" value="F:ATP binding"/>
    <property type="evidence" value="ECO:0007669"/>
    <property type="project" value="UniProtKB-KW"/>
</dbReference>
<dbReference type="Pfam" id="PF00488">
    <property type="entry name" value="MutS_V"/>
    <property type="match status" value="1"/>
</dbReference>
<feature type="compositionally biased region" description="Low complexity" evidence="7">
    <location>
        <begin position="469"/>
        <end position="481"/>
    </location>
</feature>
<dbReference type="InterPro" id="IPR007860">
    <property type="entry name" value="DNA_mmatch_repair_MutS_con_dom"/>
</dbReference>
<dbReference type="AlphaFoldDB" id="A0A3M6WFG1"/>
<evidence type="ECO:0000313" key="9">
    <source>
        <dbReference type="EMBL" id="RMX77000.1"/>
    </source>
</evidence>
<dbReference type="Proteomes" id="UP000281245">
    <property type="component" value="Unassembled WGS sequence"/>
</dbReference>
<dbReference type="InterPro" id="IPR045076">
    <property type="entry name" value="MutS"/>
</dbReference>
<dbReference type="Pfam" id="PF05188">
    <property type="entry name" value="MutS_II"/>
    <property type="match status" value="1"/>
</dbReference>
<accession>A0A3M6WFG1</accession>
<dbReference type="InterPro" id="IPR016151">
    <property type="entry name" value="DNA_mismatch_repair_MutS_N"/>
</dbReference>
<name>A0A3M6WFG1_HORWE</name>
<keyword evidence="4" id="KW-0067">ATP-binding</keyword>
<dbReference type="PIRSF" id="PIRSF037677">
    <property type="entry name" value="DNA_mis_repair_Msh6"/>
    <property type="match status" value="1"/>
</dbReference>
<protein>
    <recommendedName>
        <fullName evidence="8">DNA mismatch repair proteins mutS family domain-containing protein</fullName>
    </recommendedName>
</protein>
<dbReference type="SUPFAM" id="SSF48334">
    <property type="entry name" value="DNA repair protein MutS, domain III"/>
    <property type="match status" value="1"/>
</dbReference>
<dbReference type="SUPFAM" id="SSF52540">
    <property type="entry name" value="P-loop containing nucleoside triphosphate hydrolases"/>
    <property type="match status" value="1"/>
</dbReference>
<evidence type="ECO:0000256" key="4">
    <source>
        <dbReference type="ARBA" id="ARBA00022840"/>
    </source>
</evidence>
<dbReference type="Gene3D" id="6.10.140.80">
    <property type="match status" value="1"/>
</dbReference>
<dbReference type="InterPro" id="IPR036678">
    <property type="entry name" value="MutS_con_dom_sf"/>
</dbReference>
<evidence type="ECO:0000256" key="2">
    <source>
        <dbReference type="ARBA" id="ARBA00022741"/>
    </source>
</evidence>
<dbReference type="SUPFAM" id="SSF55271">
    <property type="entry name" value="DNA repair protein MutS, domain I"/>
    <property type="match status" value="1"/>
</dbReference>
<comment type="similarity">
    <text evidence="1">Belongs to the DNA mismatch repair MutS family.</text>
</comment>
<reference evidence="9 10" key="1">
    <citation type="journal article" date="2018" name="BMC Genomics">
        <title>Genomic evidence for intraspecific hybridization in a clonal and extremely halotolerant yeast.</title>
        <authorList>
            <person name="Gostincar C."/>
            <person name="Stajich J.E."/>
            <person name="Zupancic J."/>
            <person name="Zalar P."/>
            <person name="Gunde-Cimerman N."/>
        </authorList>
    </citation>
    <scope>NUCLEOTIDE SEQUENCE [LARGE SCALE GENOMIC DNA]</scope>
    <source>
        <strain evidence="9 10">EXF-6656</strain>
    </source>
</reference>
<dbReference type="OrthoDB" id="2534523at2759"/>
<dbReference type="PANTHER" id="PTHR11361">
    <property type="entry name" value="DNA MISMATCH REPAIR PROTEIN MUTS FAMILY MEMBER"/>
    <property type="match status" value="1"/>
</dbReference>
<gene>
    <name evidence="9" type="ORF">D0869_10220</name>
</gene>
<keyword evidence="5" id="KW-0238">DNA-binding</keyword>
<dbReference type="GO" id="GO:0005739">
    <property type="term" value="C:mitochondrion"/>
    <property type="evidence" value="ECO:0007669"/>
    <property type="project" value="TreeGrafter"/>
</dbReference>
<sequence>MSLGALFRRSTCSPRRLFISGQPVLRPALSPSDRLDQQSRTRGAKTKTVVKASSLPQGALPPLPQTEDDPVPKKQYPTVLQQHLNNVRKFKDCIVLTRVGDFYEMYFDQVDEYAHLVNLKKAKRATALGDVAMAGFQHASLDRYLKMFVQDLGKQVAISEQIRLPDSEREGRAGAPMYDRKVTRVITAGTLIDENFMDPYENNFLLAVHLDASIPVELQGEARGEPHENDGRARTVGLSWVDLSSGDFFTQHISLASLSSLVARIRPREIVLDQALEPNAQLQLNTLLGEGGFSVHFHQTNTQSSTVAEWSTMLEQPIPKKEVSAFSAEEVIAGNLVLDYVKEKLIGQQIKLQPPVRRSEEEFLSIDKQSLRGLEIRSTLRDGTFQGSLLHAMRQTVTKSGARLLSQRLVSPSMSLGVIKKRDIIGRLDTKSPSVISKRITYAIDEDGLNRQHVAELQERSDAEESAEEAIAAGEATQKTAKSSRRTSKKTAAVEEISPEETWIMRRRASSTLERAHTDLDELMGMKYNLAQTLRRDLRNESLTMKWSAQLGHFCHIKGKEIKSPLSARSDVRSIGSTKSTRSFYIDEWTQLAAHIDESKLRIRTEEERVFNRLRNQVLESLMTLRRNAAVLDELDVACSSATVAIQRGLVRPILNESTTHNIVGGRHPTVDASLKDSGRFFTANDCAVGDREKIYLITGPNMAGKSTYLRQNALITILAQTGCFVPADYAEIGLVDKIFSRVGSADNLYQDQSTFMVEMLETAEILKQATPRSFVIMDEVGRGTTPEDGIAVGALGCYCTDIAEEDDGSWAYVHRLRKGVNRKSHALKVARLAGLPESAVEVAGAVLADMQRHESADVVSPGRHAASA</sequence>